<evidence type="ECO:0000256" key="4">
    <source>
        <dbReference type="ARBA" id="ARBA00023136"/>
    </source>
</evidence>
<dbReference type="Pfam" id="PF07690">
    <property type="entry name" value="MFS_1"/>
    <property type="match status" value="1"/>
</dbReference>
<evidence type="ECO:0000313" key="8">
    <source>
        <dbReference type="EMBL" id="EXV00234.1"/>
    </source>
</evidence>
<keyword evidence="2 6" id="KW-0812">Transmembrane</keyword>
<dbReference type="OrthoDB" id="3026777at2759"/>
<feature type="transmembrane region" description="Helical" evidence="6">
    <location>
        <begin position="158"/>
        <end position="175"/>
    </location>
</feature>
<feature type="transmembrane region" description="Helical" evidence="6">
    <location>
        <begin position="453"/>
        <end position="473"/>
    </location>
</feature>
<keyword evidence="4 6" id="KW-0472">Membrane</keyword>
<evidence type="ECO:0000259" key="7">
    <source>
        <dbReference type="PROSITE" id="PS50850"/>
    </source>
</evidence>
<feature type="transmembrane region" description="Helical" evidence="6">
    <location>
        <begin position="125"/>
        <end position="146"/>
    </location>
</feature>
<feature type="transmembrane region" description="Helical" evidence="6">
    <location>
        <begin position="225"/>
        <end position="248"/>
    </location>
</feature>
<feature type="domain" description="Major facilitator superfamily (MFS) profile" evidence="7">
    <location>
        <begin position="66"/>
        <end position="513"/>
    </location>
</feature>
<comment type="subcellular location">
    <subcellularLocation>
        <location evidence="1">Membrane</location>
        <topology evidence="1">Multi-pass membrane protein</topology>
    </subcellularLocation>
</comment>
<feature type="region of interest" description="Disordered" evidence="5">
    <location>
        <begin position="1"/>
        <end position="49"/>
    </location>
</feature>
<feature type="compositionally biased region" description="Acidic residues" evidence="5">
    <location>
        <begin position="1"/>
        <end position="16"/>
    </location>
</feature>
<proteinExistence type="predicted"/>
<keyword evidence="3 6" id="KW-1133">Transmembrane helix</keyword>
<dbReference type="GO" id="GO:0016020">
    <property type="term" value="C:membrane"/>
    <property type="evidence" value="ECO:0007669"/>
    <property type="project" value="UniProtKB-SubCell"/>
</dbReference>
<feature type="transmembrane region" description="Helical" evidence="6">
    <location>
        <begin position="485"/>
        <end position="508"/>
    </location>
</feature>
<dbReference type="InterPro" id="IPR036259">
    <property type="entry name" value="MFS_trans_sf"/>
</dbReference>
<feature type="transmembrane region" description="Helical" evidence="6">
    <location>
        <begin position="254"/>
        <end position="274"/>
    </location>
</feature>
<reference evidence="8 9" key="1">
    <citation type="submission" date="2014-02" db="EMBL/GenBank/DDBJ databases">
        <title>The genome sequence of the entomopathogenic fungus Metarhizium robertsii ARSEF 2575.</title>
        <authorList>
            <person name="Giuliano Garisto Donzelli B."/>
            <person name="Roe B.A."/>
            <person name="Macmil S.L."/>
            <person name="Krasnoff S.B."/>
            <person name="Gibson D.M."/>
        </authorList>
    </citation>
    <scope>NUCLEOTIDE SEQUENCE [LARGE SCALE GENOMIC DNA]</scope>
    <source>
        <strain evidence="8 9">ARSEF 2575</strain>
    </source>
</reference>
<evidence type="ECO:0000256" key="1">
    <source>
        <dbReference type="ARBA" id="ARBA00004141"/>
    </source>
</evidence>
<comment type="caution">
    <text evidence="8">The sequence shown here is derived from an EMBL/GenBank/DDBJ whole genome shotgun (WGS) entry which is preliminary data.</text>
</comment>
<dbReference type="AlphaFoldDB" id="A0A0A1UTG5"/>
<dbReference type="GO" id="GO:0022857">
    <property type="term" value="F:transmembrane transporter activity"/>
    <property type="evidence" value="ECO:0007669"/>
    <property type="project" value="InterPro"/>
</dbReference>
<dbReference type="InterPro" id="IPR011701">
    <property type="entry name" value="MFS"/>
</dbReference>
<dbReference type="SUPFAM" id="SSF103473">
    <property type="entry name" value="MFS general substrate transporter"/>
    <property type="match status" value="1"/>
</dbReference>
<accession>A0A0A1UTG5</accession>
<dbReference type="eggNOG" id="KOG2816">
    <property type="taxonomic scope" value="Eukaryota"/>
</dbReference>
<evidence type="ECO:0000256" key="6">
    <source>
        <dbReference type="SAM" id="Phobius"/>
    </source>
</evidence>
<sequence>MSEVELESEMEWEEDAPFLTHDEREQADAGIEPETTPTHEQPDEPLPTRPLIRAAPWQAKTPGTIVFLAAVMKFCITSSGMLLLIPVYRLIEDALCHVHYEDDSYDIIDEMKCKVDDVQSRLASLIGWCGLFNSVMTLLVTFPYGMLADRIGRKPTAVLAYVGLAISFSFTPLMFGVFQDTLRRNPYIIMTGSLWTLLGGGVPVLLNTLYAVAADVSTEQQKAASFLYLTFGATLGGLIGPLLAGVLMTNFGPWVPVYVALTVTPFMLCIFFFIPETLNVETRAKRNKDQTFAQAFKEHVGKGLDDLMHSVDMIKNINIPLLLLTFFFQSARFAAYTSVLAQYISKHFGWKLAETSLLLSPLGVLNLIILVALPKVSEILVSRRFKFTVFGKDLFLTQVSTFLIILGALIEAFSHNVILFLFGLFIGTFGAADSPLARATVSHYVDAKSISKLYALIGMMEVSGSFIAGPVLAKLFNIGLERRGIFIGLPWFYMAFLCGIAFVALLFVRPPPGNKSAGDEIFCREPGVVNESAAEDLLCPE</sequence>
<dbReference type="Proteomes" id="UP000030151">
    <property type="component" value="Unassembled WGS sequence"/>
</dbReference>
<dbReference type="PANTHER" id="PTHR23507:SF1">
    <property type="entry name" value="FI18259P1-RELATED"/>
    <property type="match status" value="1"/>
</dbReference>
<feature type="transmembrane region" description="Helical" evidence="6">
    <location>
        <begin position="187"/>
        <end position="213"/>
    </location>
</feature>
<dbReference type="InterPro" id="IPR020846">
    <property type="entry name" value="MFS_dom"/>
</dbReference>
<dbReference type="Gene3D" id="1.20.1250.20">
    <property type="entry name" value="MFS general substrate transporter like domains"/>
    <property type="match status" value="2"/>
</dbReference>
<evidence type="ECO:0000256" key="3">
    <source>
        <dbReference type="ARBA" id="ARBA00022989"/>
    </source>
</evidence>
<feature type="transmembrane region" description="Helical" evidence="6">
    <location>
        <begin position="356"/>
        <end position="373"/>
    </location>
</feature>
<name>A0A0A1UTG5_9HYPO</name>
<gene>
    <name evidence="8" type="ORF">X797_006681</name>
</gene>
<dbReference type="HOGENOM" id="CLU_013756_0_0_1"/>
<feature type="transmembrane region" description="Helical" evidence="6">
    <location>
        <begin position="394"/>
        <end position="413"/>
    </location>
</feature>
<feature type="transmembrane region" description="Helical" evidence="6">
    <location>
        <begin position="65"/>
        <end position="85"/>
    </location>
</feature>
<evidence type="ECO:0000256" key="5">
    <source>
        <dbReference type="SAM" id="MobiDB-lite"/>
    </source>
</evidence>
<organism evidence="8 9">
    <name type="scientific">Metarhizium robertsii</name>
    <dbReference type="NCBI Taxonomy" id="568076"/>
    <lineage>
        <taxon>Eukaryota</taxon>
        <taxon>Fungi</taxon>
        <taxon>Dikarya</taxon>
        <taxon>Ascomycota</taxon>
        <taxon>Pezizomycotina</taxon>
        <taxon>Sordariomycetes</taxon>
        <taxon>Hypocreomycetidae</taxon>
        <taxon>Hypocreales</taxon>
        <taxon>Clavicipitaceae</taxon>
        <taxon>Metarhizium</taxon>
    </lineage>
</organism>
<feature type="transmembrane region" description="Helical" evidence="6">
    <location>
        <begin position="321"/>
        <end position="344"/>
    </location>
</feature>
<dbReference type="PANTHER" id="PTHR23507">
    <property type="entry name" value="ZGC:174356"/>
    <property type="match status" value="1"/>
</dbReference>
<evidence type="ECO:0000256" key="2">
    <source>
        <dbReference type="ARBA" id="ARBA00022692"/>
    </source>
</evidence>
<dbReference type="PROSITE" id="PS50850">
    <property type="entry name" value="MFS"/>
    <property type="match status" value="1"/>
</dbReference>
<dbReference type="EMBL" id="JELW01000014">
    <property type="protein sequence ID" value="EXV00234.1"/>
    <property type="molecule type" value="Genomic_DNA"/>
</dbReference>
<protein>
    <submittedName>
        <fullName evidence="8">MFS transporter</fullName>
    </submittedName>
</protein>
<evidence type="ECO:0000313" key="9">
    <source>
        <dbReference type="Proteomes" id="UP000030151"/>
    </source>
</evidence>